<feature type="transmembrane region" description="Helical" evidence="10">
    <location>
        <begin position="156"/>
        <end position="175"/>
    </location>
</feature>
<evidence type="ECO:0000256" key="3">
    <source>
        <dbReference type="ARBA" id="ARBA00022475"/>
    </source>
</evidence>
<dbReference type="InterPro" id="IPR001851">
    <property type="entry name" value="ABC_transp_permease"/>
</dbReference>
<accession>A0A6H9UVG4</accession>
<evidence type="ECO:0000256" key="1">
    <source>
        <dbReference type="ARBA" id="ARBA00004651"/>
    </source>
</evidence>
<feature type="transmembrane region" description="Helical" evidence="10">
    <location>
        <begin position="247"/>
        <end position="267"/>
    </location>
</feature>
<feature type="transmembrane region" description="Helical" evidence="10">
    <location>
        <begin position="195"/>
        <end position="216"/>
    </location>
</feature>
<feature type="transmembrane region" description="Helical" evidence="10">
    <location>
        <begin position="279"/>
        <end position="297"/>
    </location>
</feature>
<keyword evidence="6 10" id="KW-1133">Transmembrane helix</keyword>
<dbReference type="PANTHER" id="PTHR32196:SF71">
    <property type="entry name" value="AUTOINDUCER 2 IMPORT SYSTEM PERMEASE PROTEIN LSRD"/>
    <property type="match status" value="1"/>
</dbReference>
<comment type="subcellular location">
    <subcellularLocation>
        <location evidence="1">Cell membrane</location>
        <topology evidence="1">Multi-pass membrane protein</topology>
    </subcellularLocation>
</comment>
<keyword evidence="12" id="KW-1185">Reference proteome</keyword>
<evidence type="ECO:0000256" key="10">
    <source>
        <dbReference type="SAM" id="Phobius"/>
    </source>
</evidence>
<evidence type="ECO:0000256" key="8">
    <source>
        <dbReference type="ARBA" id="ARBA00039381"/>
    </source>
</evidence>
<dbReference type="GO" id="GO:0005886">
    <property type="term" value="C:plasma membrane"/>
    <property type="evidence" value="ECO:0007669"/>
    <property type="project" value="UniProtKB-SubCell"/>
</dbReference>
<keyword evidence="2" id="KW-0813">Transport</keyword>
<dbReference type="GO" id="GO:0022857">
    <property type="term" value="F:transmembrane transporter activity"/>
    <property type="evidence" value="ECO:0007669"/>
    <property type="project" value="InterPro"/>
</dbReference>
<name>A0A6H9UVG4_9ACTN</name>
<keyword evidence="3" id="KW-1003">Cell membrane</keyword>
<dbReference type="Pfam" id="PF02653">
    <property type="entry name" value="BPD_transp_2"/>
    <property type="match status" value="1"/>
</dbReference>
<dbReference type="AlphaFoldDB" id="A0A6H9UVG4"/>
<organism evidence="11 12">
    <name type="scientific">Streptomyces luteolifulvus</name>
    <dbReference type="NCBI Taxonomy" id="2615112"/>
    <lineage>
        <taxon>Bacteria</taxon>
        <taxon>Bacillati</taxon>
        <taxon>Actinomycetota</taxon>
        <taxon>Actinomycetes</taxon>
        <taxon>Kitasatosporales</taxon>
        <taxon>Streptomycetaceae</taxon>
        <taxon>Streptomyces</taxon>
    </lineage>
</organism>
<keyword evidence="7 10" id="KW-0472">Membrane</keyword>
<dbReference type="PANTHER" id="PTHR32196">
    <property type="entry name" value="ABC TRANSPORTER PERMEASE PROTEIN YPHD-RELATED-RELATED"/>
    <property type="match status" value="1"/>
</dbReference>
<keyword evidence="5 10" id="KW-0812">Transmembrane</keyword>
<evidence type="ECO:0000256" key="6">
    <source>
        <dbReference type="ARBA" id="ARBA00022989"/>
    </source>
</evidence>
<feature type="transmembrane region" description="Helical" evidence="10">
    <location>
        <begin position="127"/>
        <end position="149"/>
    </location>
</feature>
<dbReference type="EMBL" id="VZRB01000019">
    <property type="protein sequence ID" value="KAB1143473.1"/>
    <property type="molecule type" value="Genomic_DNA"/>
</dbReference>
<feature type="transmembrane region" description="Helical" evidence="10">
    <location>
        <begin position="46"/>
        <end position="67"/>
    </location>
</feature>
<comment type="caution">
    <text evidence="11">The sequence shown here is derived from an EMBL/GenBank/DDBJ whole genome shotgun (WGS) entry which is preliminary data.</text>
</comment>
<sequence length="378" mass="38513">MDDGGKATQAACRARHLDISPVRNSRRQYGAGERVGMKSMANRSGLLRRFGLWLVFALVTSVLMAVSPTFRSTVNLENILEQNAIIGIVACGMAVMMISGGFDLSVGAVGATTSVVGAVVASRGNGAIVTIGVGLLAGIAVGVANGILIAKVRINAFVATFAMASIVSGLLFVATGAESKQGVTPLLESAANARVAGIPVIFAVFMGCLLAVWFLLTRTKYGHYIYSVGGNAEASHLSGVPVQRVQIFAFAMGGLMAAGAGLLLLGQTMVGQPSAAADWPLEAIAICVVGGIALTGGIGRIEDVLAATLLLGVISNGLNQLNVSPYWKPAVTGLVILMAVVIDRYSRLHNGAGRGSKNSPAAAAPGAPTTPLTPSAST</sequence>
<reference evidence="11 12" key="1">
    <citation type="submission" date="2019-09" db="EMBL/GenBank/DDBJ databases">
        <title>Screening of Novel Bioactive Compounds from Soil-Associated.</title>
        <authorList>
            <person name="Zhao S."/>
        </authorList>
    </citation>
    <scope>NUCLEOTIDE SEQUENCE [LARGE SCALE GENOMIC DNA]</scope>
    <source>
        <strain evidence="11 12">HIT-DPA4</strain>
    </source>
</reference>
<gene>
    <name evidence="11" type="ORF">F7R91_25230</name>
</gene>
<feature type="transmembrane region" description="Helical" evidence="10">
    <location>
        <begin position="79"/>
        <end position="97"/>
    </location>
</feature>
<dbReference type="Proteomes" id="UP000442707">
    <property type="component" value="Unassembled WGS sequence"/>
</dbReference>
<evidence type="ECO:0000256" key="2">
    <source>
        <dbReference type="ARBA" id="ARBA00022448"/>
    </source>
</evidence>
<evidence type="ECO:0000256" key="7">
    <source>
        <dbReference type="ARBA" id="ARBA00023136"/>
    </source>
</evidence>
<feature type="compositionally biased region" description="Low complexity" evidence="9">
    <location>
        <begin position="359"/>
        <end position="378"/>
    </location>
</feature>
<evidence type="ECO:0000313" key="11">
    <source>
        <dbReference type="EMBL" id="KAB1143473.1"/>
    </source>
</evidence>
<dbReference type="CDD" id="cd06579">
    <property type="entry name" value="TM_PBP1_transp_AraH_like"/>
    <property type="match status" value="1"/>
</dbReference>
<evidence type="ECO:0000256" key="9">
    <source>
        <dbReference type="SAM" id="MobiDB-lite"/>
    </source>
</evidence>
<evidence type="ECO:0000256" key="5">
    <source>
        <dbReference type="ARBA" id="ARBA00022692"/>
    </source>
</evidence>
<feature type="region of interest" description="Disordered" evidence="9">
    <location>
        <begin position="353"/>
        <end position="378"/>
    </location>
</feature>
<evidence type="ECO:0000313" key="12">
    <source>
        <dbReference type="Proteomes" id="UP000442707"/>
    </source>
</evidence>
<proteinExistence type="predicted"/>
<protein>
    <recommendedName>
        <fullName evidence="8">Autoinducer 2 import system permease protein LsrD</fullName>
    </recommendedName>
</protein>
<evidence type="ECO:0000256" key="4">
    <source>
        <dbReference type="ARBA" id="ARBA00022519"/>
    </source>
</evidence>
<keyword evidence="4" id="KW-0997">Cell inner membrane</keyword>